<reference evidence="2 3" key="1">
    <citation type="submission" date="2019-06" db="EMBL/GenBank/DDBJ databases">
        <title>Whole genome shotgun sequence of Acetobacter peroxydans NBRC 13755.</title>
        <authorList>
            <person name="Hosoyama A."/>
            <person name="Uohara A."/>
            <person name="Ohji S."/>
            <person name="Ichikawa N."/>
        </authorList>
    </citation>
    <scope>NUCLEOTIDE SEQUENCE [LARGE SCALE GENOMIC DNA]</scope>
    <source>
        <strain evidence="2 3">NBRC 13755</strain>
    </source>
</reference>
<name>A0A4Y3TW78_9PROT</name>
<proteinExistence type="predicted"/>
<feature type="transmembrane region" description="Helical" evidence="1">
    <location>
        <begin position="40"/>
        <end position="64"/>
    </location>
</feature>
<feature type="transmembrane region" description="Helical" evidence="1">
    <location>
        <begin position="70"/>
        <end position="88"/>
    </location>
</feature>
<dbReference type="RefSeq" id="WP_141376624.1">
    <property type="nucleotide sequence ID" value="NZ_BAPL01000030.1"/>
</dbReference>
<feature type="transmembrane region" description="Helical" evidence="1">
    <location>
        <begin position="251"/>
        <end position="277"/>
    </location>
</feature>
<sequence>MILNNPTATRIFHFVKQIFLYVFPLIFITLIGIKLRKIGWYALVHALPTNPVFYALQIPAFFLLPTTEKMIFRLLLGAKNAVPLVVLFRKRVLNTNVLEYSGETYLYNWMTKNRAVTRSQLFHAVKDSALLSGVAGFVVFLAVALYLLLSSPAVSGIIAQNMKLATILVILLPVIPALFFLNSGRKEGSFSKQQLAGVFFIHLFRSAGALTLDMLIVFYASSLYSFYLSFEIVALRLFITRIPFLPSKDLVFIWLGISAAKVLNVPQAGLATVLMIMTSLQQILDYLLIGLPWLVEHVRQTHLGKRKTKGSGTT</sequence>
<dbReference type="AlphaFoldDB" id="A0A4Y3TW78"/>
<organism evidence="2 3">
    <name type="scientific">Acetobacter peroxydans</name>
    <dbReference type="NCBI Taxonomy" id="104098"/>
    <lineage>
        <taxon>Bacteria</taxon>
        <taxon>Pseudomonadati</taxon>
        <taxon>Pseudomonadota</taxon>
        <taxon>Alphaproteobacteria</taxon>
        <taxon>Acetobacterales</taxon>
        <taxon>Acetobacteraceae</taxon>
        <taxon>Acetobacter</taxon>
    </lineage>
</organism>
<dbReference type="Proteomes" id="UP000317730">
    <property type="component" value="Unassembled WGS sequence"/>
</dbReference>
<dbReference type="EMBL" id="BJMV01000008">
    <property type="protein sequence ID" value="GEB85958.1"/>
    <property type="molecule type" value="Genomic_DNA"/>
</dbReference>
<evidence type="ECO:0000313" key="3">
    <source>
        <dbReference type="Proteomes" id="UP000317730"/>
    </source>
</evidence>
<evidence type="ECO:0000313" key="2">
    <source>
        <dbReference type="EMBL" id="GEB85958.1"/>
    </source>
</evidence>
<keyword evidence="1" id="KW-1133">Transmembrane helix</keyword>
<accession>A0A4Y3TW78</accession>
<keyword evidence="3" id="KW-1185">Reference proteome</keyword>
<keyword evidence="1" id="KW-0812">Transmembrane</keyword>
<gene>
    <name evidence="2" type="ORF">APE01nite_17550</name>
</gene>
<protein>
    <submittedName>
        <fullName evidence="2">Uncharacterized protein</fullName>
    </submittedName>
</protein>
<evidence type="ECO:0000256" key="1">
    <source>
        <dbReference type="SAM" id="Phobius"/>
    </source>
</evidence>
<feature type="transmembrane region" description="Helical" evidence="1">
    <location>
        <begin position="218"/>
        <end position="239"/>
    </location>
</feature>
<keyword evidence="1" id="KW-0472">Membrane</keyword>
<feature type="transmembrane region" description="Helical" evidence="1">
    <location>
        <begin position="128"/>
        <end position="149"/>
    </location>
</feature>
<dbReference type="OrthoDB" id="7184927at2"/>
<feature type="transmembrane region" description="Helical" evidence="1">
    <location>
        <begin position="164"/>
        <end position="183"/>
    </location>
</feature>
<feature type="transmembrane region" description="Helical" evidence="1">
    <location>
        <begin position="12"/>
        <end position="33"/>
    </location>
</feature>
<comment type="caution">
    <text evidence="2">The sequence shown here is derived from an EMBL/GenBank/DDBJ whole genome shotgun (WGS) entry which is preliminary data.</text>
</comment>